<dbReference type="SUPFAM" id="SSF52980">
    <property type="entry name" value="Restriction endonuclease-like"/>
    <property type="match status" value="1"/>
</dbReference>
<dbReference type="Pfam" id="PF13361">
    <property type="entry name" value="UvrD_C"/>
    <property type="match status" value="1"/>
</dbReference>
<dbReference type="PROSITE" id="PS51198">
    <property type="entry name" value="UVRD_HELICASE_ATP_BIND"/>
    <property type="match status" value="1"/>
</dbReference>
<dbReference type="InterPro" id="IPR038726">
    <property type="entry name" value="PDDEXK_AddAB-type"/>
</dbReference>
<keyword evidence="1" id="KW-0540">Nuclease</keyword>
<dbReference type="InterPro" id="IPR014016">
    <property type="entry name" value="UvrD-like_ATP-bd"/>
</dbReference>
<dbReference type="NCBIfam" id="TIGR02784">
    <property type="entry name" value="addA_alphas"/>
    <property type="match status" value="1"/>
</dbReference>
<keyword evidence="2 15" id="KW-0547">Nucleotide-binding</keyword>
<evidence type="ECO:0000256" key="5">
    <source>
        <dbReference type="ARBA" id="ARBA00022806"/>
    </source>
</evidence>
<evidence type="ECO:0000256" key="12">
    <source>
        <dbReference type="ARBA" id="ARBA00034808"/>
    </source>
</evidence>
<dbReference type="GO" id="GO:0005524">
    <property type="term" value="F:ATP binding"/>
    <property type="evidence" value="ECO:0007669"/>
    <property type="project" value="UniProtKB-UniRule"/>
</dbReference>
<dbReference type="Pfam" id="PF00580">
    <property type="entry name" value="UvrD-helicase"/>
    <property type="match status" value="1"/>
</dbReference>
<evidence type="ECO:0000256" key="10">
    <source>
        <dbReference type="ARBA" id="ARBA00023235"/>
    </source>
</evidence>
<evidence type="ECO:0000256" key="8">
    <source>
        <dbReference type="ARBA" id="ARBA00023125"/>
    </source>
</evidence>
<organism evidence="19 20">
    <name type="scientific">Sphingobium herbicidovorans (strain ATCC 700291 / DSM 11019 / CCUG 56400 / KCTC 2939 / LMG 18315 / NBRC 16415 / MH)</name>
    <name type="common">Sphingomonas herbicidovorans</name>
    <dbReference type="NCBI Taxonomy" id="1219045"/>
    <lineage>
        <taxon>Bacteria</taxon>
        <taxon>Pseudomonadati</taxon>
        <taxon>Pseudomonadota</taxon>
        <taxon>Alphaproteobacteria</taxon>
        <taxon>Sphingomonadales</taxon>
        <taxon>Sphingomonadaceae</taxon>
        <taxon>Sphingobium</taxon>
    </lineage>
</organism>
<evidence type="ECO:0000256" key="7">
    <source>
        <dbReference type="ARBA" id="ARBA00022840"/>
    </source>
</evidence>
<comment type="caution">
    <text evidence="19">The sequence shown here is derived from an EMBL/GenBank/DDBJ whole genome shotgun (WGS) entry which is preliminary data.</text>
</comment>
<keyword evidence="6" id="KW-0269">Exonuclease</keyword>
<feature type="domain" description="UvrD-like helicase ATP-binding" evidence="17">
    <location>
        <begin position="12"/>
        <end position="490"/>
    </location>
</feature>
<dbReference type="Proteomes" id="UP000024284">
    <property type="component" value="Unassembled WGS sequence"/>
</dbReference>
<dbReference type="Pfam" id="PF12705">
    <property type="entry name" value="PDDEXK_1"/>
    <property type="match status" value="1"/>
</dbReference>
<keyword evidence="8" id="KW-0238">DNA-binding</keyword>
<dbReference type="SUPFAM" id="SSF52540">
    <property type="entry name" value="P-loop containing nucleoside triphosphate hydrolases"/>
    <property type="match status" value="1"/>
</dbReference>
<keyword evidence="10" id="KW-0413">Isomerase</keyword>
<proteinExistence type="predicted"/>
<keyword evidence="4 15" id="KW-0378">Hydrolase</keyword>
<feature type="domain" description="UvrD-like helicase C-terminal" evidence="18">
    <location>
        <begin position="509"/>
        <end position="782"/>
    </location>
</feature>
<comment type="catalytic activity">
    <reaction evidence="14">
        <text>ATP + H2O = ADP + phosphate + H(+)</text>
        <dbReference type="Rhea" id="RHEA:13065"/>
        <dbReference type="ChEBI" id="CHEBI:15377"/>
        <dbReference type="ChEBI" id="CHEBI:15378"/>
        <dbReference type="ChEBI" id="CHEBI:30616"/>
        <dbReference type="ChEBI" id="CHEBI:43474"/>
        <dbReference type="ChEBI" id="CHEBI:456216"/>
        <dbReference type="EC" id="5.6.2.4"/>
    </reaction>
</comment>
<keyword evidence="9" id="KW-0234">DNA repair</keyword>
<dbReference type="GO" id="GO:0004527">
    <property type="term" value="F:exonuclease activity"/>
    <property type="evidence" value="ECO:0007669"/>
    <property type="project" value="UniProtKB-KW"/>
</dbReference>
<keyword evidence="5 15" id="KW-0347">Helicase</keyword>
<dbReference type="InterPro" id="IPR014017">
    <property type="entry name" value="DNA_helicase_UvrD-like_C"/>
</dbReference>
<evidence type="ECO:0000256" key="9">
    <source>
        <dbReference type="ARBA" id="ARBA00023204"/>
    </source>
</evidence>
<dbReference type="GO" id="GO:0000725">
    <property type="term" value="P:recombinational repair"/>
    <property type="evidence" value="ECO:0007669"/>
    <property type="project" value="TreeGrafter"/>
</dbReference>
<dbReference type="InterPro" id="IPR000212">
    <property type="entry name" value="DNA_helicase_UvrD/REP"/>
</dbReference>
<evidence type="ECO:0000256" key="3">
    <source>
        <dbReference type="ARBA" id="ARBA00022763"/>
    </source>
</evidence>
<dbReference type="GO" id="GO:0005829">
    <property type="term" value="C:cytosol"/>
    <property type="evidence" value="ECO:0007669"/>
    <property type="project" value="TreeGrafter"/>
</dbReference>
<dbReference type="eggNOG" id="COG1074">
    <property type="taxonomic scope" value="Bacteria"/>
</dbReference>
<dbReference type="Gene3D" id="3.40.50.300">
    <property type="entry name" value="P-loop containing nucleotide triphosphate hydrolases"/>
    <property type="match status" value="4"/>
</dbReference>
<protein>
    <recommendedName>
        <fullName evidence="12">DNA 3'-5' helicase</fullName>
        <ecNumber evidence="12">5.6.2.4</ecNumber>
    </recommendedName>
    <alternativeName>
        <fullName evidence="13">DNA 3'-5' helicase II</fullName>
    </alternativeName>
</protein>
<dbReference type="PANTHER" id="PTHR11070">
    <property type="entry name" value="UVRD / RECB / PCRA DNA HELICASE FAMILY MEMBER"/>
    <property type="match status" value="1"/>
</dbReference>
<reference evidence="19" key="1">
    <citation type="submission" date="2014-08" db="EMBL/GenBank/DDBJ databases">
        <title>Draft genome sequences of Sphingobium herbicidovorans.</title>
        <authorList>
            <person name="Gan H.M."/>
            <person name="Gan H.Y."/>
            <person name="Savka M.A."/>
        </authorList>
    </citation>
    <scope>NUCLEOTIDE SEQUENCE [LARGE SCALE GENOMIC DNA]</scope>
    <source>
        <strain evidence="19">NBRC 16415</strain>
    </source>
</reference>
<keyword evidence="7 15" id="KW-0067">ATP-binding</keyword>
<dbReference type="EC" id="5.6.2.4" evidence="12"/>
<dbReference type="InterPro" id="IPR014151">
    <property type="entry name" value="DNA_helicase_AddA"/>
</dbReference>
<sequence>MGATMARKSSALQPLAGAQALAAAPDAHVWLSASAGTGKTHVLTARVFRLLLQGVRPENILCLTFTKAGAAEMADRIHDRLAAWVQMEEAELFNDLEALHEESGPEARDRARRLFAEVLESTGGGLRIQTIHGFCQQLLTAFPLEADLPPGFRPLDQREQATLARQTLADLVVRAQEQGDDRLMETLQAISLRLGEGGAEQFLLRCASHLPALEQLPDDIAIWLYRELGLPEGDISAHIASQCDDVQFDMRTLAWIAQANADWGTGRALERCDRIARWRSLDAAGRAETLEDLHAAWAKKADGDIISAKGWVPPVDGYGEASARLHAHCAELLGVKALAAYADFLAQALHAGRAYARAYGEAKQRAGAVDFNDLIARTAELLSQPGIADWIRYKLDQRIDHIMVDEAQDTNVSQWQIVGSLAAEFFAGEGAKGDRVRTIFTVGDFKQAIFGFQGTSPQAFAAAQILFQRHAQDADHPFHDLSLERSFRSTPAVLDVVDHTIATLNAERLGLPQGAVRHISANRFPGEVLLWKPAIAGLSDDTEGEEDWAADQERLLAQNIARQIRRWIDDGMMLESRGRPITAGDIMILVRRRSELARLIVARLYEERVAVAGIDRLRLNAPLAVRDLLAALRFAVQPEDDLNLASLLVSPLIGWTQEDLMMRAMGRRTGLWQHLTRTLDDGRLAPLRTLLGRADLTTPYRYLEAILSGPMEGRRHLIERLGIEAADPIEELLNAALAFETDDHPSLQRFVDWFDRGEVEIVRDAAAQGDSLRLLTVHGAKGLQAPVVILADACLDPDAGTRADSLEWNGLPIPAPRKTERLGPIGRVLEDARAAEREEHWRLLYVALTRAEERLIVTGSLGPRARGMPQPESWFSAVENALIALGAEWEDDPLWGARRCWRGSEELTARPPETVTAGEKADFSEPAWLRQPAPEEARPPKPLAPSAPVEDNVPYPPPTPAMRAASERGRWLHTLFERLPDVPPDQRRERADRWLEQQGAADALVRHDVIAQALRVIEDSDFAPLFAPGALAEAPVAAVVGEVVVAGTVDRLCVSPDHVQVIDFKTGRIAPLTVDDVPVAHIRQMAAYTAALQVIFPGRRVEAGLLYTSAPRLIALPDDLLAAHKPGFYPAQENLPPSPVETDASPS</sequence>
<dbReference type="GO" id="GO:0043138">
    <property type="term" value="F:3'-5' DNA helicase activity"/>
    <property type="evidence" value="ECO:0007669"/>
    <property type="project" value="UniProtKB-EC"/>
</dbReference>
<feature type="region of interest" description="Disordered" evidence="16">
    <location>
        <begin position="912"/>
        <end position="953"/>
    </location>
</feature>
<dbReference type="Gene3D" id="3.90.320.10">
    <property type="match status" value="1"/>
</dbReference>
<dbReference type="STRING" id="76947.GCA_002080435_00325"/>
<keyword evidence="20" id="KW-1185">Reference proteome</keyword>
<dbReference type="InterPro" id="IPR027417">
    <property type="entry name" value="P-loop_NTPase"/>
</dbReference>
<evidence type="ECO:0000256" key="14">
    <source>
        <dbReference type="ARBA" id="ARBA00048988"/>
    </source>
</evidence>
<evidence type="ECO:0000256" key="13">
    <source>
        <dbReference type="ARBA" id="ARBA00034923"/>
    </source>
</evidence>
<evidence type="ECO:0000313" key="20">
    <source>
        <dbReference type="Proteomes" id="UP000024284"/>
    </source>
</evidence>
<accession>A0A086P5T8</accession>
<evidence type="ECO:0000256" key="16">
    <source>
        <dbReference type="SAM" id="MobiDB-lite"/>
    </source>
</evidence>
<dbReference type="AlphaFoldDB" id="A0A086P5T8"/>
<dbReference type="InterPro" id="IPR011604">
    <property type="entry name" value="PDDEXK-like_dom_sf"/>
</dbReference>
<dbReference type="OrthoDB" id="9810135at2"/>
<dbReference type="GO" id="GO:0033202">
    <property type="term" value="C:DNA helicase complex"/>
    <property type="evidence" value="ECO:0007669"/>
    <property type="project" value="TreeGrafter"/>
</dbReference>
<name>A0A086P5T8_SPHHM</name>
<dbReference type="GO" id="GO:0003677">
    <property type="term" value="F:DNA binding"/>
    <property type="evidence" value="ECO:0007669"/>
    <property type="project" value="UniProtKB-KW"/>
</dbReference>
<feature type="binding site" evidence="15">
    <location>
        <begin position="33"/>
        <end position="40"/>
    </location>
    <ligand>
        <name>ATP</name>
        <dbReference type="ChEBI" id="CHEBI:30616"/>
    </ligand>
</feature>
<dbReference type="Gene3D" id="1.10.486.10">
    <property type="entry name" value="PCRA, domain 4"/>
    <property type="match status" value="1"/>
</dbReference>
<dbReference type="EMBL" id="JFZA02000056">
    <property type="protein sequence ID" value="KFG88756.1"/>
    <property type="molecule type" value="Genomic_DNA"/>
</dbReference>
<evidence type="ECO:0000256" key="6">
    <source>
        <dbReference type="ARBA" id="ARBA00022839"/>
    </source>
</evidence>
<evidence type="ECO:0000256" key="1">
    <source>
        <dbReference type="ARBA" id="ARBA00022722"/>
    </source>
</evidence>
<comment type="catalytic activity">
    <reaction evidence="11">
        <text>Couples ATP hydrolysis with the unwinding of duplex DNA by translocating in the 3'-5' direction.</text>
        <dbReference type="EC" id="5.6.2.4"/>
    </reaction>
</comment>
<dbReference type="PATRIC" id="fig|1219045.3.peg.3645"/>
<evidence type="ECO:0000256" key="11">
    <source>
        <dbReference type="ARBA" id="ARBA00034617"/>
    </source>
</evidence>
<gene>
    <name evidence="19" type="ORF">BV98_003593</name>
</gene>
<evidence type="ECO:0000313" key="19">
    <source>
        <dbReference type="EMBL" id="KFG88756.1"/>
    </source>
</evidence>
<evidence type="ECO:0000256" key="4">
    <source>
        <dbReference type="ARBA" id="ARBA00022801"/>
    </source>
</evidence>
<evidence type="ECO:0000259" key="18">
    <source>
        <dbReference type="PROSITE" id="PS51217"/>
    </source>
</evidence>
<keyword evidence="3" id="KW-0227">DNA damage</keyword>
<evidence type="ECO:0000259" key="17">
    <source>
        <dbReference type="PROSITE" id="PS51198"/>
    </source>
</evidence>
<dbReference type="PANTHER" id="PTHR11070:SF2">
    <property type="entry name" value="ATP-DEPENDENT DNA HELICASE SRS2"/>
    <property type="match status" value="1"/>
</dbReference>
<dbReference type="RefSeq" id="WP_037468685.1">
    <property type="nucleotide sequence ID" value="NZ_BCZD01000014.1"/>
</dbReference>
<dbReference type="PROSITE" id="PS51217">
    <property type="entry name" value="UVRD_HELICASE_CTER"/>
    <property type="match status" value="1"/>
</dbReference>
<evidence type="ECO:0000256" key="15">
    <source>
        <dbReference type="PROSITE-ProRule" id="PRU00560"/>
    </source>
</evidence>
<dbReference type="InterPro" id="IPR011335">
    <property type="entry name" value="Restrct_endonuc-II-like"/>
</dbReference>
<evidence type="ECO:0000256" key="2">
    <source>
        <dbReference type="ARBA" id="ARBA00022741"/>
    </source>
</evidence>